<dbReference type="Proteomes" id="UP001169862">
    <property type="component" value="Unassembled WGS sequence"/>
</dbReference>
<dbReference type="InterPro" id="IPR002669">
    <property type="entry name" value="UreD"/>
</dbReference>
<evidence type="ECO:0000256" key="1">
    <source>
        <dbReference type="ARBA" id="ARBA00007177"/>
    </source>
</evidence>
<dbReference type="RefSeq" id="WP_303551895.1">
    <property type="nucleotide sequence ID" value="NZ_JAUOPG010000011.1"/>
</dbReference>
<comment type="function">
    <text evidence="4">Required for maturation of urease via the functional incorporation of the urease nickel metallocenter.</text>
</comment>
<dbReference type="PANTHER" id="PTHR33643">
    <property type="entry name" value="UREASE ACCESSORY PROTEIN D"/>
    <property type="match status" value="1"/>
</dbReference>
<reference evidence="5" key="1">
    <citation type="submission" date="2023-07" db="EMBL/GenBank/DDBJ databases">
        <title>Genome content predicts the carbon catabolic preferences of heterotrophic bacteria.</title>
        <authorList>
            <person name="Gralka M."/>
        </authorList>
    </citation>
    <scope>NUCLEOTIDE SEQUENCE</scope>
    <source>
        <strain evidence="5">I2M16</strain>
    </source>
</reference>
<dbReference type="EMBL" id="JAUOPG010000011">
    <property type="protein sequence ID" value="MDO6455000.1"/>
    <property type="molecule type" value="Genomic_DNA"/>
</dbReference>
<comment type="subcellular location">
    <subcellularLocation>
        <location evidence="4">Cytoplasm</location>
    </subcellularLocation>
</comment>
<dbReference type="GO" id="GO:0016151">
    <property type="term" value="F:nickel cation binding"/>
    <property type="evidence" value="ECO:0007669"/>
    <property type="project" value="UniProtKB-UniRule"/>
</dbReference>
<comment type="similarity">
    <text evidence="1 4">Belongs to the UreD family.</text>
</comment>
<evidence type="ECO:0000256" key="4">
    <source>
        <dbReference type="HAMAP-Rule" id="MF_01384"/>
    </source>
</evidence>
<proteinExistence type="inferred from homology"/>
<dbReference type="PANTHER" id="PTHR33643:SF1">
    <property type="entry name" value="UREASE ACCESSORY PROTEIN D"/>
    <property type="match status" value="1"/>
</dbReference>
<evidence type="ECO:0000256" key="2">
    <source>
        <dbReference type="ARBA" id="ARBA00022988"/>
    </source>
</evidence>
<dbReference type="GO" id="GO:0005737">
    <property type="term" value="C:cytoplasm"/>
    <property type="evidence" value="ECO:0007669"/>
    <property type="project" value="UniProtKB-SubCell"/>
</dbReference>
<evidence type="ECO:0000313" key="6">
    <source>
        <dbReference type="Proteomes" id="UP001169862"/>
    </source>
</evidence>
<dbReference type="HAMAP" id="MF_01384">
    <property type="entry name" value="UreD"/>
    <property type="match status" value="1"/>
</dbReference>
<keyword evidence="4" id="KW-0963">Cytoplasm</keyword>
<keyword evidence="3 4" id="KW-0143">Chaperone</keyword>
<name>A0AAW7XLR6_9GAMM</name>
<keyword evidence="2 4" id="KW-0996">Nickel insertion</keyword>
<sequence>MNARVQPETGWKAQLQLGYQDRNGKTRLVDRVQRGPLAVQRSLYPEGAPCHTYLLHPPGGVVGGDQLDIRVDVQSNAHAMITTPGATKFYRSEGKQALQQQTLTVQAGATLEWLPQENIAFPGANARIYSDVHLVQGSRFIGWELQCLGRPAIQETFDNGNMDTCLCVHVDGTLQLIDSMKTNGLSLVESAAGLRGYAMNASLIAGTIPETHLDTVRTVLESFDPSLPVGATWMDNLLVVRMLGNNTEDIQKVLIPVWKALREQWLEVPACPPRIWAT</sequence>
<comment type="subunit">
    <text evidence="4">UreD, UreF and UreG form a complex that acts as a GTP-hydrolysis-dependent molecular chaperone, activating the urease apoprotein by helping to assemble the nickel containing metallocenter of UreC. The UreE protein probably delivers the nickel.</text>
</comment>
<organism evidence="5 6">
    <name type="scientific">Neptunomonas phycophila</name>
    <dbReference type="NCBI Taxonomy" id="1572645"/>
    <lineage>
        <taxon>Bacteria</taxon>
        <taxon>Pseudomonadati</taxon>
        <taxon>Pseudomonadota</taxon>
        <taxon>Gammaproteobacteria</taxon>
        <taxon>Oceanospirillales</taxon>
        <taxon>Oceanospirillaceae</taxon>
        <taxon>Neptunomonas</taxon>
    </lineage>
</organism>
<dbReference type="AlphaFoldDB" id="A0AAW7XLR6"/>
<evidence type="ECO:0000313" key="5">
    <source>
        <dbReference type="EMBL" id="MDO6455000.1"/>
    </source>
</evidence>
<comment type="caution">
    <text evidence="5">The sequence shown here is derived from an EMBL/GenBank/DDBJ whole genome shotgun (WGS) entry which is preliminary data.</text>
</comment>
<gene>
    <name evidence="4" type="primary">ureD</name>
    <name evidence="5" type="ORF">Q4490_15625</name>
</gene>
<dbReference type="Pfam" id="PF01774">
    <property type="entry name" value="UreD"/>
    <property type="match status" value="1"/>
</dbReference>
<evidence type="ECO:0000256" key="3">
    <source>
        <dbReference type="ARBA" id="ARBA00023186"/>
    </source>
</evidence>
<accession>A0AAW7XLR6</accession>
<protein>
    <recommendedName>
        <fullName evidence="4">Urease accessory protein UreD</fullName>
    </recommendedName>
</protein>